<dbReference type="RefSeq" id="WP_157505938.1">
    <property type="nucleotide sequence ID" value="NZ_CAIJDO010000134.1"/>
</dbReference>
<proteinExistence type="predicted"/>
<gene>
    <name evidence="1" type="ORF">FLACHUCJ7_01971</name>
</gene>
<evidence type="ECO:0000313" key="2">
    <source>
        <dbReference type="Proteomes" id="UP000556700"/>
    </source>
</evidence>
<reference evidence="1 2" key="1">
    <citation type="submission" date="2020-06" db="EMBL/GenBank/DDBJ databases">
        <authorList>
            <person name="Criscuolo A."/>
        </authorList>
    </citation>
    <scope>NUCLEOTIDE SEQUENCE [LARGE SCALE GENOMIC DNA]</scope>
    <source>
        <strain evidence="2">CIP 110025</strain>
    </source>
</reference>
<evidence type="ECO:0000313" key="1">
    <source>
        <dbReference type="EMBL" id="CAD0004717.1"/>
    </source>
</evidence>
<sequence>MIRGLWLDWVQLLFSGIQFRILVKPMLVHLKMLSERIYLKGNRYKPHKNM</sequence>
<accession>A0A6V6YYV7</accession>
<comment type="caution">
    <text evidence="1">The sequence shown here is derived from an EMBL/GenBank/DDBJ whole genome shotgun (WGS) entry which is preliminary data.</text>
</comment>
<organism evidence="1 2">
    <name type="scientific">Flavobacterium chungangense</name>
    <dbReference type="NCBI Taxonomy" id="554283"/>
    <lineage>
        <taxon>Bacteria</taxon>
        <taxon>Pseudomonadati</taxon>
        <taxon>Bacteroidota</taxon>
        <taxon>Flavobacteriia</taxon>
        <taxon>Flavobacteriales</taxon>
        <taxon>Flavobacteriaceae</taxon>
        <taxon>Flavobacterium</taxon>
    </lineage>
</organism>
<name>A0A6V6YYV7_9FLAO</name>
<protein>
    <submittedName>
        <fullName evidence="1">Uncharacterized protein</fullName>
    </submittedName>
</protein>
<dbReference type="AlphaFoldDB" id="A0A6V6YYV7"/>
<dbReference type="Proteomes" id="UP000556700">
    <property type="component" value="Unassembled WGS sequence"/>
</dbReference>
<dbReference type="EMBL" id="CAIJDO010000134">
    <property type="protein sequence ID" value="CAD0004717.1"/>
    <property type="molecule type" value="Genomic_DNA"/>
</dbReference>
<keyword evidence="2" id="KW-1185">Reference proteome</keyword>